<dbReference type="GO" id="GO:0005886">
    <property type="term" value="C:plasma membrane"/>
    <property type="evidence" value="ECO:0007669"/>
    <property type="project" value="UniProtKB-SubCell"/>
</dbReference>
<dbReference type="OrthoDB" id="9781030at2"/>
<dbReference type="PIRSF" id="PIRSF035875">
    <property type="entry name" value="RNase_BN"/>
    <property type="match status" value="1"/>
</dbReference>
<keyword evidence="5 7" id="KW-0472">Membrane</keyword>
<comment type="subcellular location">
    <subcellularLocation>
        <location evidence="1">Cell membrane</location>
        <topology evidence="1">Multi-pass membrane protein</topology>
    </subcellularLocation>
</comment>
<feature type="compositionally biased region" description="Basic and acidic residues" evidence="6">
    <location>
        <begin position="289"/>
        <end position="307"/>
    </location>
</feature>
<dbReference type="Pfam" id="PF03631">
    <property type="entry name" value="Virul_fac_BrkB"/>
    <property type="match status" value="1"/>
</dbReference>
<evidence type="ECO:0000256" key="6">
    <source>
        <dbReference type="SAM" id="MobiDB-lite"/>
    </source>
</evidence>
<feature type="transmembrane region" description="Helical" evidence="7">
    <location>
        <begin position="247"/>
        <end position="269"/>
    </location>
</feature>
<dbReference type="RefSeq" id="WP_064439377.1">
    <property type="nucleotide sequence ID" value="NZ_BDDI01000004.1"/>
</dbReference>
<name>A0A839RS37_9ACTN</name>
<evidence type="ECO:0000313" key="9">
    <source>
        <dbReference type="Proteomes" id="UP000567922"/>
    </source>
</evidence>
<dbReference type="EMBL" id="JACHWS010000003">
    <property type="protein sequence ID" value="MBB3039139.1"/>
    <property type="molecule type" value="Genomic_DNA"/>
</dbReference>
<protein>
    <submittedName>
        <fullName evidence="8">Membrane protein</fullName>
    </submittedName>
</protein>
<accession>A0A839RS37</accession>
<sequence length="330" mass="36013">MQLTAASWRYIAKKTGRNFLRDDCVDLAAALTFFAVLSLFPALIALVSLIGLLGQGQRTVDVALEFLADVAPEVVVEALEGPIEQVVATPSAGLAFTAGLIGALWTASIYVNGFGRALNRIYGIEEGRPFWKLRPFMLGVTIVVLVFAALVCAMLVVSGPILEALGGLVGLGDTTLQVWNFVRFPLILFLVMVLVALLYYATPNVRRHRFRWLSAGAVVAISAWVAGSVGFGSFVTSFATYNQTYGSLAGVVVFLLWLWITNIALLFGAELDTEIQRGKQLQSGVPAEDQVRLEPRDTEATIKRDSQREEEERDGLRLRRGQGHPDDTQP</sequence>
<evidence type="ECO:0000256" key="1">
    <source>
        <dbReference type="ARBA" id="ARBA00004651"/>
    </source>
</evidence>
<feature type="transmembrane region" description="Helical" evidence="7">
    <location>
        <begin position="27"/>
        <end position="53"/>
    </location>
</feature>
<feature type="region of interest" description="Disordered" evidence="6">
    <location>
        <begin position="285"/>
        <end position="330"/>
    </location>
</feature>
<evidence type="ECO:0000256" key="5">
    <source>
        <dbReference type="ARBA" id="ARBA00023136"/>
    </source>
</evidence>
<keyword evidence="9" id="KW-1185">Reference proteome</keyword>
<dbReference type="PANTHER" id="PTHR30213">
    <property type="entry name" value="INNER MEMBRANE PROTEIN YHJD"/>
    <property type="match status" value="1"/>
</dbReference>
<feature type="transmembrane region" description="Helical" evidence="7">
    <location>
        <begin position="212"/>
        <end position="235"/>
    </location>
</feature>
<dbReference type="NCBIfam" id="TIGR00765">
    <property type="entry name" value="yihY_not_rbn"/>
    <property type="match status" value="1"/>
</dbReference>
<keyword evidence="2" id="KW-1003">Cell membrane</keyword>
<gene>
    <name evidence="8" type="ORF">FHU29_003608</name>
</gene>
<dbReference type="AlphaFoldDB" id="A0A839RS37"/>
<evidence type="ECO:0000313" key="8">
    <source>
        <dbReference type="EMBL" id="MBB3039139.1"/>
    </source>
</evidence>
<feature type="transmembrane region" description="Helical" evidence="7">
    <location>
        <begin position="136"/>
        <end position="161"/>
    </location>
</feature>
<keyword evidence="4 7" id="KW-1133">Transmembrane helix</keyword>
<evidence type="ECO:0000256" key="7">
    <source>
        <dbReference type="SAM" id="Phobius"/>
    </source>
</evidence>
<organism evidence="8 9">
    <name type="scientific">Hoyosella altamirensis</name>
    <dbReference type="NCBI Taxonomy" id="616997"/>
    <lineage>
        <taxon>Bacteria</taxon>
        <taxon>Bacillati</taxon>
        <taxon>Actinomycetota</taxon>
        <taxon>Actinomycetes</taxon>
        <taxon>Mycobacteriales</taxon>
        <taxon>Hoyosellaceae</taxon>
        <taxon>Hoyosella</taxon>
    </lineage>
</organism>
<dbReference type="InterPro" id="IPR017039">
    <property type="entry name" value="Virul_fac_BrkB"/>
</dbReference>
<evidence type="ECO:0000256" key="4">
    <source>
        <dbReference type="ARBA" id="ARBA00022989"/>
    </source>
</evidence>
<dbReference type="Proteomes" id="UP000567922">
    <property type="component" value="Unassembled WGS sequence"/>
</dbReference>
<comment type="caution">
    <text evidence="8">The sequence shown here is derived from an EMBL/GenBank/DDBJ whole genome shotgun (WGS) entry which is preliminary data.</text>
</comment>
<feature type="transmembrane region" description="Helical" evidence="7">
    <location>
        <begin position="94"/>
        <end position="115"/>
    </location>
</feature>
<evidence type="ECO:0000256" key="3">
    <source>
        <dbReference type="ARBA" id="ARBA00022692"/>
    </source>
</evidence>
<evidence type="ECO:0000256" key="2">
    <source>
        <dbReference type="ARBA" id="ARBA00022475"/>
    </source>
</evidence>
<keyword evidence="3 7" id="KW-0812">Transmembrane</keyword>
<feature type="transmembrane region" description="Helical" evidence="7">
    <location>
        <begin position="181"/>
        <end position="200"/>
    </location>
</feature>
<reference evidence="8 9" key="1">
    <citation type="submission" date="2020-08" db="EMBL/GenBank/DDBJ databases">
        <title>Sequencing the genomes of 1000 actinobacteria strains.</title>
        <authorList>
            <person name="Klenk H.-P."/>
        </authorList>
    </citation>
    <scope>NUCLEOTIDE SEQUENCE [LARGE SCALE GENOMIC DNA]</scope>
    <source>
        <strain evidence="8 9">DSM 45258</strain>
    </source>
</reference>
<dbReference type="PANTHER" id="PTHR30213:SF0">
    <property type="entry name" value="UPF0761 MEMBRANE PROTEIN YIHY"/>
    <property type="match status" value="1"/>
</dbReference>
<proteinExistence type="predicted"/>